<dbReference type="GO" id="GO:0051536">
    <property type="term" value="F:iron-sulfur cluster binding"/>
    <property type="evidence" value="ECO:0007669"/>
    <property type="project" value="UniProtKB-KW"/>
</dbReference>
<dbReference type="GO" id="GO:0005634">
    <property type="term" value="C:nucleus"/>
    <property type="evidence" value="ECO:0007669"/>
    <property type="project" value="TreeGrafter"/>
</dbReference>
<dbReference type="Pfam" id="PF00085">
    <property type="entry name" value="Thioredoxin"/>
    <property type="match status" value="1"/>
</dbReference>
<dbReference type="GO" id="GO:0005829">
    <property type="term" value="C:cytosol"/>
    <property type="evidence" value="ECO:0007669"/>
    <property type="project" value="TreeGrafter"/>
</dbReference>
<dbReference type="NCBIfam" id="TIGR00365">
    <property type="entry name" value="Grx4 family monothiol glutaredoxin"/>
    <property type="match status" value="1"/>
</dbReference>
<gene>
    <name evidence="5" type="ORF">MEUPH1_LOCUS22363</name>
</gene>
<keyword evidence="1" id="KW-0479">Metal-binding</keyword>
<dbReference type="GO" id="GO:0046872">
    <property type="term" value="F:metal ion binding"/>
    <property type="evidence" value="ECO:0007669"/>
    <property type="project" value="UniProtKB-KW"/>
</dbReference>
<evidence type="ECO:0000256" key="2">
    <source>
        <dbReference type="ARBA" id="ARBA00023004"/>
    </source>
</evidence>
<dbReference type="PANTHER" id="PTHR10293">
    <property type="entry name" value="GLUTAREDOXIN FAMILY MEMBER"/>
    <property type="match status" value="1"/>
</dbReference>
<dbReference type="PROSITE" id="PS51354">
    <property type="entry name" value="GLUTAREDOXIN_2"/>
    <property type="match status" value="2"/>
</dbReference>
<evidence type="ECO:0000256" key="1">
    <source>
        <dbReference type="ARBA" id="ARBA00022723"/>
    </source>
</evidence>
<dbReference type="FunFam" id="3.40.30.10:FF:000012">
    <property type="entry name" value="Monothiol glutaredoxin"/>
    <property type="match status" value="2"/>
</dbReference>
<dbReference type="GO" id="GO:0006879">
    <property type="term" value="P:intracellular iron ion homeostasis"/>
    <property type="evidence" value="ECO:0007669"/>
    <property type="project" value="TreeGrafter"/>
</dbReference>
<evidence type="ECO:0000256" key="3">
    <source>
        <dbReference type="ARBA" id="ARBA00023014"/>
    </source>
</evidence>
<protein>
    <recommendedName>
        <fullName evidence="4">Thioredoxin domain-containing protein</fullName>
    </recommendedName>
</protein>
<organism evidence="5 6">
    <name type="scientific">Macrosiphum euphorbiae</name>
    <name type="common">potato aphid</name>
    <dbReference type="NCBI Taxonomy" id="13131"/>
    <lineage>
        <taxon>Eukaryota</taxon>
        <taxon>Metazoa</taxon>
        <taxon>Ecdysozoa</taxon>
        <taxon>Arthropoda</taxon>
        <taxon>Hexapoda</taxon>
        <taxon>Insecta</taxon>
        <taxon>Pterygota</taxon>
        <taxon>Neoptera</taxon>
        <taxon>Paraneoptera</taxon>
        <taxon>Hemiptera</taxon>
        <taxon>Sternorrhyncha</taxon>
        <taxon>Aphidomorpha</taxon>
        <taxon>Aphidoidea</taxon>
        <taxon>Aphididae</taxon>
        <taxon>Macrosiphini</taxon>
        <taxon>Macrosiphum</taxon>
    </lineage>
</organism>
<dbReference type="EMBL" id="CARXXK010000005">
    <property type="protein sequence ID" value="CAI6367952.1"/>
    <property type="molecule type" value="Genomic_DNA"/>
</dbReference>
<dbReference type="CDD" id="cd03028">
    <property type="entry name" value="GRX_PICOT_like"/>
    <property type="match status" value="2"/>
</dbReference>
<name>A0AAV0XJG5_9HEMI</name>
<dbReference type="AlphaFoldDB" id="A0AAV0XJG5"/>
<dbReference type="InterPro" id="IPR036249">
    <property type="entry name" value="Thioredoxin-like_sf"/>
</dbReference>
<evidence type="ECO:0000313" key="5">
    <source>
        <dbReference type="EMBL" id="CAI6367952.1"/>
    </source>
</evidence>
<dbReference type="InterPro" id="IPR004480">
    <property type="entry name" value="Monothiol_GRX-rel"/>
</dbReference>
<dbReference type="PANTHER" id="PTHR10293:SF73">
    <property type="entry name" value="GLUTAREDOXIN-3"/>
    <property type="match status" value="1"/>
</dbReference>
<reference evidence="5 6" key="1">
    <citation type="submission" date="2023-01" db="EMBL/GenBank/DDBJ databases">
        <authorList>
            <person name="Whitehead M."/>
        </authorList>
    </citation>
    <scope>NUCLEOTIDE SEQUENCE [LARGE SCALE GENOMIC DNA]</scope>
</reference>
<keyword evidence="3" id="KW-0411">Iron-sulfur</keyword>
<dbReference type="InterPro" id="IPR002109">
    <property type="entry name" value="Glutaredoxin"/>
</dbReference>
<dbReference type="InterPro" id="IPR013766">
    <property type="entry name" value="Thioredoxin_domain"/>
</dbReference>
<dbReference type="InterPro" id="IPR033658">
    <property type="entry name" value="GRX_PICOT-like"/>
</dbReference>
<keyword evidence="6" id="KW-1185">Reference proteome</keyword>
<dbReference type="Gene3D" id="3.40.30.10">
    <property type="entry name" value="Glutaredoxin"/>
    <property type="match status" value="3"/>
</dbReference>
<dbReference type="Pfam" id="PF00462">
    <property type="entry name" value="Glutaredoxin"/>
    <property type="match status" value="2"/>
</dbReference>
<proteinExistence type="predicted"/>
<comment type="caution">
    <text evidence="5">The sequence shown here is derived from an EMBL/GenBank/DDBJ whole genome shotgun (WGS) entry which is preliminary data.</text>
</comment>
<dbReference type="PROSITE" id="PS51352">
    <property type="entry name" value="THIOREDOXIN_2"/>
    <property type="match status" value="1"/>
</dbReference>
<evidence type="ECO:0000313" key="6">
    <source>
        <dbReference type="Proteomes" id="UP001160148"/>
    </source>
</evidence>
<dbReference type="Proteomes" id="UP001160148">
    <property type="component" value="Unassembled WGS sequence"/>
</dbReference>
<feature type="domain" description="Thioredoxin" evidence="4">
    <location>
        <begin position="1"/>
        <end position="105"/>
    </location>
</feature>
<evidence type="ECO:0000259" key="4">
    <source>
        <dbReference type="PROSITE" id="PS51352"/>
    </source>
</evidence>
<sequence>MVTSITSETEFDALKSNGLSVIHFYADWSEPCQHMNNILADLVLEDEFRNIKIAKCLAEDFAEISLKYNVSAVPKFILFRNGVQVDVLDGADPIQLNKKIQALLTKGDKTDQKVEDISLRLKSLINSAPVLLFMKGSKSEPKCKFSTAIVNLLKETGAEFSTFDILKDQVVREKLKTYSNWPTYPQLYINGELIGGLDIVKELIENGELNDLLKLNNSKPNLNDRLKALTHKSDVMAFIKGNKQVARCGFSNQLIKILNQTGIDYETFDILSDEEVRQGLKVYSDWPTYPQVYVKGSLIGGLDIIKELEEAGELISTLKGTPTFV</sequence>
<dbReference type="SUPFAM" id="SSF52833">
    <property type="entry name" value="Thioredoxin-like"/>
    <property type="match status" value="3"/>
</dbReference>
<keyword evidence="2" id="KW-0408">Iron</keyword>
<accession>A0AAV0XJG5</accession>